<organism evidence="2">
    <name type="scientific">marine sediment metagenome</name>
    <dbReference type="NCBI Taxonomy" id="412755"/>
    <lineage>
        <taxon>unclassified sequences</taxon>
        <taxon>metagenomes</taxon>
        <taxon>ecological metagenomes</taxon>
    </lineage>
</organism>
<proteinExistence type="predicted"/>
<gene>
    <name evidence="2" type="ORF">LCGC14_2452270</name>
</gene>
<sequence>MSDGDPITKREFDAGIAAITDRLDTMNGSIAENSRFRVQSKAVYGVIAFAWVSILIPLTAIAVAVLG</sequence>
<accession>A0A0F9BG79</accession>
<evidence type="ECO:0000256" key="1">
    <source>
        <dbReference type="SAM" id="Phobius"/>
    </source>
</evidence>
<keyword evidence="1" id="KW-1133">Transmembrane helix</keyword>
<keyword evidence="1" id="KW-0472">Membrane</keyword>
<feature type="transmembrane region" description="Helical" evidence="1">
    <location>
        <begin position="42"/>
        <end position="66"/>
    </location>
</feature>
<reference evidence="2" key="1">
    <citation type="journal article" date="2015" name="Nature">
        <title>Complex archaea that bridge the gap between prokaryotes and eukaryotes.</title>
        <authorList>
            <person name="Spang A."/>
            <person name="Saw J.H."/>
            <person name="Jorgensen S.L."/>
            <person name="Zaremba-Niedzwiedzka K."/>
            <person name="Martijn J."/>
            <person name="Lind A.E."/>
            <person name="van Eijk R."/>
            <person name="Schleper C."/>
            <person name="Guy L."/>
            <person name="Ettema T.J."/>
        </authorList>
    </citation>
    <scope>NUCLEOTIDE SEQUENCE</scope>
</reference>
<protein>
    <submittedName>
        <fullName evidence="2">Uncharacterized protein</fullName>
    </submittedName>
</protein>
<dbReference type="EMBL" id="LAZR01037973">
    <property type="protein sequence ID" value="KKL20755.1"/>
    <property type="molecule type" value="Genomic_DNA"/>
</dbReference>
<comment type="caution">
    <text evidence="2">The sequence shown here is derived from an EMBL/GenBank/DDBJ whole genome shotgun (WGS) entry which is preliminary data.</text>
</comment>
<dbReference type="AlphaFoldDB" id="A0A0F9BG79"/>
<evidence type="ECO:0000313" key="2">
    <source>
        <dbReference type="EMBL" id="KKL20755.1"/>
    </source>
</evidence>
<name>A0A0F9BG79_9ZZZZ</name>
<keyword evidence="1" id="KW-0812">Transmembrane</keyword>